<feature type="non-terminal residue" evidence="1">
    <location>
        <position position="246"/>
    </location>
</feature>
<protein>
    <submittedName>
        <fullName evidence="1">Uncharacterized protein</fullName>
    </submittedName>
</protein>
<name>A0A5C3MN19_9AGAM</name>
<sequence>MLYLDTNSVLPPSSLIGPPVATDMDGAPVYLGVVEMGRGLYPCKVCPRLAPLPVRVPHILDRKEETPRGRYAILHFDRLTMEWVRTSGGRLPEGRTAVEAGHGEDVKSKLFYALADIQVSPDRTLKVPGMCGATLGGCRIPFGNSVRCISQDYDVLCWSSSVDPERTLKSLLLDSNCALPTLDVGPPVGYDLDGSPLYLGAVEISGGLHPCKIAPQLAPYSVRVPDSDDWNEKILRRMVIYHLVAT</sequence>
<dbReference type="PANTHER" id="PTHR31649:SF1">
    <property type="entry name" value="FARNESOIC ACID O-METHYL TRANSFERASE DOMAIN-CONTAINING PROTEIN"/>
    <property type="match status" value="1"/>
</dbReference>
<accession>A0A5C3MN19</accession>
<proteinExistence type="predicted"/>
<dbReference type="PANTHER" id="PTHR31649">
    <property type="entry name" value="AGAP009604-PA"/>
    <property type="match status" value="1"/>
</dbReference>
<dbReference type="EMBL" id="ML213532">
    <property type="protein sequence ID" value="TFK46173.1"/>
    <property type="molecule type" value="Genomic_DNA"/>
</dbReference>
<evidence type="ECO:0000313" key="2">
    <source>
        <dbReference type="Proteomes" id="UP000305948"/>
    </source>
</evidence>
<dbReference type="AlphaFoldDB" id="A0A5C3MN19"/>
<dbReference type="Pfam" id="PF11901">
    <property type="entry name" value="DM9"/>
    <property type="match status" value="1"/>
</dbReference>
<dbReference type="OrthoDB" id="2142040at2759"/>
<evidence type="ECO:0000313" key="1">
    <source>
        <dbReference type="EMBL" id="TFK46173.1"/>
    </source>
</evidence>
<organism evidence="1 2">
    <name type="scientific">Heliocybe sulcata</name>
    <dbReference type="NCBI Taxonomy" id="5364"/>
    <lineage>
        <taxon>Eukaryota</taxon>
        <taxon>Fungi</taxon>
        <taxon>Dikarya</taxon>
        <taxon>Basidiomycota</taxon>
        <taxon>Agaricomycotina</taxon>
        <taxon>Agaricomycetes</taxon>
        <taxon>Gloeophyllales</taxon>
        <taxon>Gloeophyllaceae</taxon>
        <taxon>Heliocybe</taxon>
    </lineage>
</organism>
<dbReference type="STRING" id="5364.A0A5C3MN19"/>
<keyword evidence="2" id="KW-1185">Reference proteome</keyword>
<dbReference type="Proteomes" id="UP000305948">
    <property type="component" value="Unassembled WGS sequence"/>
</dbReference>
<reference evidence="1 2" key="1">
    <citation type="journal article" date="2019" name="Nat. Ecol. Evol.">
        <title>Megaphylogeny resolves global patterns of mushroom evolution.</title>
        <authorList>
            <person name="Varga T."/>
            <person name="Krizsan K."/>
            <person name="Foldi C."/>
            <person name="Dima B."/>
            <person name="Sanchez-Garcia M."/>
            <person name="Sanchez-Ramirez S."/>
            <person name="Szollosi G.J."/>
            <person name="Szarkandi J.G."/>
            <person name="Papp V."/>
            <person name="Albert L."/>
            <person name="Andreopoulos W."/>
            <person name="Angelini C."/>
            <person name="Antonin V."/>
            <person name="Barry K.W."/>
            <person name="Bougher N.L."/>
            <person name="Buchanan P."/>
            <person name="Buyck B."/>
            <person name="Bense V."/>
            <person name="Catcheside P."/>
            <person name="Chovatia M."/>
            <person name="Cooper J."/>
            <person name="Damon W."/>
            <person name="Desjardin D."/>
            <person name="Finy P."/>
            <person name="Geml J."/>
            <person name="Haridas S."/>
            <person name="Hughes K."/>
            <person name="Justo A."/>
            <person name="Karasinski D."/>
            <person name="Kautmanova I."/>
            <person name="Kiss B."/>
            <person name="Kocsube S."/>
            <person name="Kotiranta H."/>
            <person name="LaButti K.M."/>
            <person name="Lechner B.E."/>
            <person name="Liimatainen K."/>
            <person name="Lipzen A."/>
            <person name="Lukacs Z."/>
            <person name="Mihaltcheva S."/>
            <person name="Morgado L.N."/>
            <person name="Niskanen T."/>
            <person name="Noordeloos M.E."/>
            <person name="Ohm R.A."/>
            <person name="Ortiz-Santana B."/>
            <person name="Ovrebo C."/>
            <person name="Racz N."/>
            <person name="Riley R."/>
            <person name="Savchenko A."/>
            <person name="Shiryaev A."/>
            <person name="Soop K."/>
            <person name="Spirin V."/>
            <person name="Szebenyi C."/>
            <person name="Tomsovsky M."/>
            <person name="Tulloss R.E."/>
            <person name="Uehling J."/>
            <person name="Grigoriev I.V."/>
            <person name="Vagvolgyi C."/>
            <person name="Papp T."/>
            <person name="Martin F.M."/>
            <person name="Miettinen O."/>
            <person name="Hibbett D.S."/>
            <person name="Nagy L.G."/>
        </authorList>
    </citation>
    <scope>NUCLEOTIDE SEQUENCE [LARGE SCALE GENOMIC DNA]</scope>
    <source>
        <strain evidence="1 2">OMC1185</strain>
    </source>
</reference>
<gene>
    <name evidence="1" type="ORF">OE88DRAFT_1688026</name>
</gene>
<dbReference type="InterPro" id="IPR006616">
    <property type="entry name" value="DM9_repeat"/>
</dbReference>